<evidence type="ECO:0000313" key="11">
    <source>
        <dbReference type="Proteomes" id="UP000317716"/>
    </source>
</evidence>
<proteinExistence type="inferred from homology"/>
<dbReference type="PANTHER" id="PTHR34448">
    <property type="entry name" value="AMINOPEPTIDASE"/>
    <property type="match status" value="1"/>
</dbReference>
<dbReference type="Pfam" id="PF02073">
    <property type="entry name" value="Peptidase_M29"/>
    <property type="match status" value="1"/>
</dbReference>
<evidence type="ECO:0000313" key="10">
    <source>
        <dbReference type="EMBL" id="TMQ53129.1"/>
    </source>
</evidence>
<organism evidence="10 11">
    <name type="scientific">Eiseniibacteriota bacterium</name>
    <dbReference type="NCBI Taxonomy" id="2212470"/>
    <lineage>
        <taxon>Bacteria</taxon>
        <taxon>Candidatus Eiseniibacteriota</taxon>
    </lineage>
</organism>
<dbReference type="PANTHER" id="PTHR34448:SF1">
    <property type="entry name" value="BLL6088 PROTEIN"/>
    <property type="match status" value="1"/>
</dbReference>
<dbReference type="GO" id="GO:0008237">
    <property type="term" value="F:metallopeptidase activity"/>
    <property type="evidence" value="ECO:0007669"/>
    <property type="project" value="UniProtKB-KW"/>
</dbReference>
<keyword evidence="5 10" id="KW-0031">Aminopeptidase</keyword>
<dbReference type="InterPro" id="IPR052170">
    <property type="entry name" value="M29_Exopeptidase"/>
</dbReference>
<evidence type="ECO:0000256" key="7">
    <source>
        <dbReference type="ARBA" id="ARBA00022723"/>
    </source>
</evidence>
<comment type="cofactor">
    <cofactor evidence="2">
        <name>Mg(2+)</name>
        <dbReference type="ChEBI" id="CHEBI:18420"/>
    </cofactor>
</comment>
<evidence type="ECO:0000256" key="3">
    <source>
        <dbReference type="ARBA" id="ARBA00001947"/>
    </source>
</evidence>
<keyword evidence="6" id="KW-0645">Protease</keyword>
<dbReference type="Proteomes" id="UP000317716">
    <property type="component" value="Unassembled WGS sequence"/>
</dbReference>
<keyword evidence="9" id="KW-0482">Metalloprotease</keyword>
<comment type="similarity">
    <text evidence="4">Belongs to the peptidase M29 family.</text>
</comment>
<reference evidence="10 11" key="1">
    <citation type="journal article" date="2019" name="Nat. Microbiol.">
        <title>Mediterranean grassland soil C-N compound turnover is dependent on rainfall and depth, and is mediated by genomically divergent microorganisms.</title>
        <authorList>
            <person name="Diamond S."/>
            <person name="Andeer P.F."/>
            <person name="Li Z."/>
            <person name="Crits-Christoph A."/>
            <person name="Burstein D."/>
            <person name="Anantharaman K."/>
            <person name="Lane K.R."/>
            <person name="Thomas B.C."/>
            <person name="Pan C."/>
            <person name="Northen T.R."/>
            <person name="Banfield J.F."/>
        </authorList>
    </citation>
    <scope>NUCLEOTIDE SEQUENCE [LARGE SCALE GENOMIC DNA]</scope>
    <source>
        <strain evidence="10">WS_2</strain>
    </source>
</reference>
<comment type="cofactor">
    <cofactor evidence="3">
        <name>Zn(2+)</name>
        <dbReference type="ChEBI" id="CHEBI:29105"/>
    </cofactor>
</comment>
<evidence type="ECO:0000256" key="5">
    <source>
        <dbReference type="ARBA" id="ARBA00022438"/>
    </source>
</evidence>
<accession>A0A538SP30</accession>
<comment type="caution">
    <text evidence="10">The sequence shown here is derived from an EMBL/GenBank/DDBJ whole genome shotgun (WGS) entry which is preliminary data.</text>
</comment>
<evidence type="ECO:0000256" key="2">
    <source>
        <dbReference type="ARBA" id="ARBA00001946"/>
    </source>
</evidence>
<sequence>MRDPRNATLARVIIRHSTRLEPGEAILIESFDLNTGLVLDLVDAALDAKGIPVVYLRSNAVNRSLMRRATEKQFKIQSDIELFQMKQVQAYVGLRSADNSSELADVPGDKTALHSKLVAHPVHLDYRVNHTKWVVLRYPTPSMAQMANMSTDAFEDFYYRVCTLDYGRMSEAIAPLVERMKRTDRVRIKGPGTDLEFSVKGIGVVPCEGRRNLPDGECFTAPVRDSVRGTITYNTPSLYLGVTYDQLSFTFEGGRIVRAKGNPQAKLDELLDTDEGARHVGEFSLGFNPYILTPMKDTLFDEKIAGSLHFTPGQAYSIADNGNRSQIHWDLVLIQRPEYGGGEIWFDGEMIRKDGRFVVSDLEGLNPERLTSDAPSELAVR</sequence>
<dbReference type="GO" id="GO:0004177">
    <property type="term" value="F:aminopeptidase activity"/>
    <property type="evidence" value="ECO:0007669"/>
    <property type="project" value="UniProtKB-KW"/>
</dbReference>
<gene>
    <name evidence="10" type="ORF">E6K72_08650</name>
</gene>
<dbReference type="InterPro" id="IPR035097">
    <property type="entry name" value="M29_N-terminal"/>
</dbReference>
<evidence type="ECO:0000256" key="6">
    <source>
        <dbReference type="ARBA" id="ARBA00022670"/>
    </source>
</evidence>
<dbReference type="EMBL" id="VBOS01000304">
    <property type="protein sequence ID" value="TMQ53129.1"/>
    <property type="molecule type" value="Genomic_DNA"/>
</dbReference>
<dbReference type="GO" id="GO:0046872">
    <property type="term" value="F:metal ion binding"/>
    <property type="evidence" value="ECO:0007669"/>
    <property type="project" value="UniProtKB-KW"/>
</dbReference>
<keyword evidence="8" id="KW-0378">Hydrolase</keyword>
<evidence type="ECO:0000256" key="1">
    <source>
        <dbReference type="ARBA" id="ARBA00001941"/>
    </source>
</evidence>
<dbReference type="SUPFAM" id="SSF144052">
    <property type="entry name" value="Thermophilic metalloprotease-like"/>
    <property type="match status" value="1"/>
</dbReference>
<dbReference type="InterPro" id="IPR000787">
    <property type="entry name" value="Peptidase_M29"/>
</dbReference>
<name>A0A538SP30_UNCEI</name>
<evidence type="ECO:0000256" key="9">
    <source>
        <dbReference type="ARBA" id="ARBA00023049"/>
    </source>
</evidence>
<keyword evidence="7" id="KW-0479">Metal-binding</keyword>
<comment type="cofactor">
    <cofactor evidence="1">
        <name>Co(2+)</name>
        <dbReference type="ChEBI" id="CHEBI:48828"/>
    </cofactor>
</comment>
<dbReference type="AlphaFoldDB" id="A0A538SP30"/>
<evidence type="ECO:0000256" key="8">
    <source>
        <dbReference type="ARBA" id="ARBA00022801"/>
    </source>
</evidence>
<evidence type="ECO:0000256" key="4">
    <source>
        <dbReference type="ARBA" id="ARBA00008236"/>
    </source>
</evidence>
<protein>
    <submittedName>
        <fullName evidence="10">Aminopeptidase</fullName>
    </submittedName>
</protein>
<dbReference type="GO" id="GO:0006508">
    <property type="term" value="P:proteolysis"/>
    <property type="evidence" value="ECO:0007669"/>
    <property type="project" value="UniProtKB-KW"/>
</dbReference>
<dbReference type="Gene3D" id="3.40.1830.10">
    <property type="entry name" value="Thermophilic metalloprotease (M29)"/>
    <property type="match status" value="1"/>
</dbReference>